<evidence type="ECO:0000256" key="2">
    <source>
        <dbReference type="SAM" id="SignalP"/>
    </source>
</evidence>
<evidence type="ECO:0000256" key="1">
    <source>
        <dbReference type="SAM" id="MobiDB-lite"/>
    </source>
</evidence>
<sequence length="100" mass="10202">MKRRRHPPLLPAVLAALLPGDGRAQTGPSISGSAFFDAAPDGTRNSTLDYPVGNLPVWLFACDGDVLSATAVTDGTAHTRFGGGWSTDPRGGTGGLTLPG</sequence>
<protein>
    <submittedName>
        <fullName evidence="3">Uncharacterized protein</fullName>
    </submittedName>
</protein>
<reference evidence="3 4" key="1">
    <citation type="journal article" date="2012" name="Genome Biol.">
        <title>Genome and low-iron response of an oceanic diatom adapted to chronic iron limitation.</title>
        <authorList>
            <person name="Lommer M."/>
            <person name="Specht M."/>
            <person name="Roy A.S."/>
            <person name="Kraemer L."/>
            <person name="Andreson R."/>
            <person name="Gutowska M.A."/>
            <person name="Wolf J."/>
            <person name="Bergner S.V."/>
            <person name="Schilhabel M.B."/>
            <person name="Klostermeier U.C."/>
            <person name="Beiko R.G."/>
            <person name="Rosenstiel P."/>
            <person name="Hippler M."/>
            <person name="Laroche J."/>
        </authorList>
    </citation>
    <scope>NUCLEOTIDE SEQUENCE [LARGE SCALE GENOMIC DNA]</scope>
    <source>
        <strain evidence="3 4">CCMP1005</strain>
    </source>
</reference>
<name>K0S5T4_THAOC</name>
<evidence type="ECO:0000313" key="4">
    <source>
        <dbReference type="Proteomes" id="UP000266841"/>
    </source>
</evidence>
<feature type="region of interest" description="Disordered" evidence="1">
    <location>
        <begin position="77"/>
        <end position="100"/>
    </location>
</feature>
<dbReference type="EMBL" id="AGNL01032016">
    <property type="protein sequence ID" value="EJK56256.1"/>
    <property type="molecule type" value="Genomic_DNA"/>
</dbReference>
<proteinExistence type="predicted"/>
<gene>
    <name evidence="3" type="ORF">THAOC_23898</name>
</gene>
<feature type="compositionally biased region" description="Gly residues" evidence="1">
    <location>
        <begin position="81"/>
        <end position="100"/>
    </location>
</feature>
<comment type="caution">
    <text evidence="3">The sequence shown here is derived from an EMBL/GenBank/DDBJ whole genome shotgun (WGS) entry which is preliminary data.</text>
</comment>
<organism evidence="3 4">
    <name type="scientific">Thalassiosira oceanica</name>
    <name type="common">Marine diatom</name>
    <dbReference type="NCBI Taxonomy" id="159749"/>
    <lineage>
        <taxon>Eukaryota</taxon>
        <taxon>Sar</taxon>
        <taxon>Stramenopiles</taxon>
        <taxon>Ochrophyta</taxon>
        <taxon>Bacillariophyta</taxon>
        <taxon>Coscinodiscophyceae</taxon>
        <taxon>Thalassiosirophycidae</taxon>
        <taxon>Thalassiosirales</taxon>
        <taxon>Thalassiosiraceae</taxon>
        <taxon>Thalassiosira</taxon>
    </lineage>
</organism>
<dbReference type="Proteomes" id="UP000266841">
    <property type="component" value="Unassembled WGS sequence"/>
</dbReference>
<feature type="chain" id="PRO_5003837554" evidence="2">
    <location>
        <begin position="25"/>
        <end position="100"/>
    </location>
</feature>
<feature type="non-terminal residue" evidence="3">
    <location>
        <position position="100"/>
    </location>
</feature>
<keyword evidence="4" id="KW-1185">Reference proteome</keyword>
<feature type="signal peptide" evidence="2">
    <location>
        <begin position="1"/>
        <end position="24"/>
    </location>
</feature>
<evidence type="ECO:0000313" key="3">
    <source>
        <dbReference type="EMBL" id="EJK56256.1"/>
    </source>
</evidence>
<keyword evidence="2" id="KW-0732">Signal</keyword>
<accession>K0S5T4</accession>
<dbReference type="AlphaFoldDB" id="K0S5T4"/>